<dbReference type="EMBL" id="KI669459">
    <property type="protein sequence ID" value="OCF60699.1"/>
    <property type="molecule type" value="Genomic_DNA"/>
</dbReference>
<keyword evidence="7" id="KW-0862">Zinc</keyword>
<keyword evidence="7" id="KW-0479">Metal-binding</keyword>
<evidence type="ECO:0000256" key="8">
    <source>
        <dbReference type="SAM" id="MobiDB-lite"/>
    </source>
</evidence>
<organism evidence="10 11">
    <name type="scientific">Kwoniella mangroviensis CBS 10435</name>
    <dbReference type="NCBI Taxonomy" id="1331196"/>
    <lineage>
        <taxon>Eukaryota</taxon>
        <taxon>Fungi</taxon>
        <taxon>Dikarya</taxon>
        <taxon>Basidiomycota</taxon>
        <taxon>Agaricomycotina</taxon>
        <taxon>Tremellomycetes</taxon>
        <taxon>Tremellales</taxon>
        <taxon>Cryptococcaceae</taxon>
        <taxon>Kwoniella</taxon>
    </lineage>
</organism>
<dbReference type="PANTHER" id="PTHR11085">
    <property type="entry name" value="NAD-DEPENDENT PROTEIN DEACYLASE SIRTUIN-5, MITOCHONDRIAL-RELATED"/>
    <property type="match status" value="1"/>
</dbReference>
<evidence type="ECO:0000256" key="5">
    <source>
        <dbReference type="ARBA" id="ARBA00023027"/>
    </source>
</evidence>
<dbReference type="PANTHER" id="PTHR11085:SF8">
    <property type="entry name" value="NAD-DEPENDENT HISTONE DEACETYLASE HST3"/>
    <property type="match status" value="1"/>
</dbReference>
<dbReference type="Gene3D" id="3.30.1600.10">
    <property type="entry name" value="SIR2/SIRT2 'Small Domain"/>
    <property type="match status" value="1"/>
</dbReference>
<dbReference type="GO" id="GO:0046872">
    <property type="term" value="F:metal ion binding"/>
    <property type="evidence" value="ECO:0007669"/>
    <property type="project" value="UniProtKB-KW"/>
</dbReference>
<feature type="compositionally biased region" description="Low complexity" evidence="8">
    <location>
        <begin position="399"/>
        <end position="419"/>
    </location>
</feature>
<dbReference type="Proteomes" id="UP000092583">
    <property type="component" value="Unassembled WGS sequence"/>
</dbReference>
<dbReference type="GO" id="GO:0070403">
    <property type="term" value="F:NAD+ binding"/>
    <property type="evidence" value="ECO:0007669"/>
    <property type="project" value="InterPro"/>
</dbReference>
<dbReference type="SUPFAM" id="SSF52467">
    <property type="entry name" value="DHS-like NAD/FAD-binding domain"/>
    <property type="match status" value="1"/>
</dbReference>
<evidence type="ECO:0000256" key="1">
    <source>
        <dbReference type="ARBA" id="ARBA00004173"/>
    </source>
</evidence>
<gene>
    <name evidence="10" type="ORF">L486_00337</name>
</gene>
<dbReference type="AlphaFoldDB" id="A0A1B9IYU0"/>
<feature type="region of interest" description="Disordered" evidence="8">
    <location>
        <begin position="343"/>
        <end position="475"/>
    </location>
</feature>
<keyword evidence="6" id="KW-0496">Mitochondrion</keyword>
<comment type="subcellular location">
    <subcellularLocation>
        <location evidence="1">Mitochondrion</location>
    </subcellularLocation>
</comment>
<reference evidence="11" key="2">
    <citation type="submission" date="2013-12" db="EMBL/GenBank/DDBJ databases">
        <title>Evolution of pathogenesis and genome organization in the Tremellales.</title>
        <authorList>
            <person name="Cuomo C."/>
            <person name="Litvintseva A."/>
            <person name="Heitman J."/>
            <person name="Chen Y."/>
            <person name="Sun S."/>
            <person name="Springer D."/>
            <person name="Dromer F."/>
            <person name="Young S."/>
            <person name="Zeng Q."/>
            <person name="Chapman S."/>
            <person name="Gujja S."/>
            <person name="Saif S."/>
            <person name="Birren B."/>
        </authorList>
    </citation>
    <scope>NUCLEOTIDE SEQUENCE [LARGE SCALE GENOMIC DNA]</scope>
    <source>
        <strain evidence="11">CBS 10435</strain>
    </source>
</reference>
<feature type="binding site" evidence="7">
    <location>
        <position position="172"/>
    </location>
    <ligand>
        <name>Zn(2+)</name>
        <dbReference type="ChEBI" id="CHEBI:29105"/>
    </ligand>
</feature>
<evidence type="ECO:0000256" key="3">
    <source>
        <dbReference type="ARBA" id="ARBA00022679"/>
    </source>
</evidence>
<reference evidence="10 11" key="1">
    <citation type="submission" date="2013-07" db="EMBL/GenBank/DDBJ databases">
        <title>The Genome Sequence of Kwoniella mangroviensis CBS10435.</title>
        <authorList>
            <consortium name="The Broad Institute Genome Sequencing Platform"/>
            <person name="Cuomo C."/>
            <person name="Litvintseva A."/>
            <person name="Chen Y."/>
            <person name="Heitman J."/>
            <person name="Sun S."/>
            <person name="Springer D."/>
            <person name="Dromer F."/>
            <person name="Young S.K."/>
            <person name="Zeng Q."/>
            <person name="Gargeya S."/>
            <person name="Fitzgerald M."/>
            <person name="Abouelleil A."/>
            <person name="Alvarado L."/>
            <person name="Berlin A.M."/>
            <person name="Chapman S.B."/>
            <person name="Dewar J."/>
            <person name="Goldberg J."/>
            <person name="Griggs A."/>
            <person name="Gujja S."/>
            <person name="Hansen M."/>
            <person name="Howarth C."/>
            <person name="Imamovic A."/>
            <person name="Larimer J."/>
            <person name="McCowan C."/>
            <person name="Murphy C."/>
            <person name="Pearson M."/>
            <person name="Priest M."/>
            <person name="Roberts A."/>
            <person name="Saif S."/>
            <person name="Shea T."/>
            <person name="Sykes S."/>
            <person name="Wortman J."/>
            <person name="Nusbaum C."/>
            <person name="Birren B."/>
        </authorList>
    </citation>
    <scope>NUCLEOTIDE SEQUENCE [LARGE SCALE GENOMIC DNA]</scope>
    <source>
        <strain evidence="10 11">CBS 10435</strain>
    </source>
</reference>
<accession>A0A1B9IYU0</accession>
<dbReference type="Gene3D" id="3.40.50.1220">
    <property type="entry name" value="TPP-binding domain"/>
    <property type="match status" value="1"/>
</dbReference>
<feature type="domain" description="Deacetylase sirtuin-type" evidence="9">
    <location>
        <begin position="16"/>
        <end position="328"/>
    </location>
</feature>
<keyword evidence="5" id="KW-0520">NAD</keyword>
<proteinExistence type="inferred from homology"/>
<evidence type="ECO:0000313" key="10">
    <source>
        <dbReference type="EMBL" id="OCF60699.1"/>
    </source>
</evidence>
<dbReference type="InterPro" id="IPR050134">
    <property type="entry name" value="NAD-dep_sirtuin_deacylases"/>
</dbReference>
<feature type="binding site" evidence="7">
    <location>
        <position position="175"/>
    </location>
    <ligand>
        <name>Zn(2+)</name>
        <dbReference type="ChEBI" id="CHEBI:29105"/>
    </ligand>
</feature>
<protein>
    <recommendedName>
        <fullName evidence="9">Deacetylase sirtuin-type domain-containing protein</fullName>
    </recommendedName>
</protein>
<dbReference type="Pfam" id="PF02146">
    <property type="entry name" value="SIR2"/>
    <property type="match status" value="1"/>
</dbReference>
<feature type="binding site" evidence="7">
    <location>
        <position position="200"/>
    </location>
    <ligand>
        <name>Zn(2+)</name>
        <dbReference type="ChEBI" id="CHEBI:29105"/>
    </ligand>
</feature>
<keyword evidence="11" id="KW-1185">Reference proteome</keyword>
<evidence type="ECO:0000256" key="6">
    <source>
        <dbReference type="ARBA" id="ARBA00023128"/>
    </source>
</evidence>
<evidence type="ECO:0000313" key="11">
    <source>
        <dbReference type="Proteomes" id="UP000092583"/>
    </source>
</evidence>
<dbReference type="STRING" id="1331196.A0A1B9IYU0"/>
<dbReference type="InterPro" id="IPR003000">
    <property type="entry name" value="Sirtuin"/>
</dbReference>
<keyword evidence="4" id="KW-0809">Transit peptide</keyword>
<evidence type="ECO:0000259" key="9">
    <source>
        <dbReference type="PROSITE" id="PS50305"/>
    </source>
</evidence>
<dbReference type="InterPro" id="IPR026591">
    <property type="entry name" value="Sirtuin_cat_small_dom_sf"/>
</dbReference>
<dbReference type="GO" id="GO:0005739">
    <property type="term" value="C:mitochondrion"/>
    <property type="evidence" value="ECO:0007669"/>
    <property type="project" value="UniProtKB-SubCell"/>
</dbReference>
<keyword evidence="3" id="KW-0808">Transferase</keyword>
<feature type="binding site" evidence="7">
    <location>
        <position position="197"/>
    </location>
    <ligand>
        <name>Zn(2+)</name>
        <dbReference type="ChEBI" id="CHEBI:29105"/>
    </ligand>
</feature>
<sequence length="591" mass="65778">MPITHLPLDHLLSSTAPEDFTARRQLSDVSTAIAKARRVVVVSGAGISCSSGIPDFRSADGLYSLVKSRYPDSFFSGKELFSSGLFLNPQTTSIFYTFIAELSAECMKAQPTKTHHFIKKLEQKGKLLRSYTQNIDGLERRLGLESGGRGQGFKKRETRNIELHGDLGRVRCVLCMKDFDRTLEWLEMFREGEAPDCPACLERSQSRINRSARATSVGTLRPSIVLYDEPHPLGDDIGSVTTYDLSRQPDLLLIMGTSLKVHGLKRLVKEFARSVHAHNSSTTDSKNKKKGMVVFVNATPPAAKEWEGVIDYHIQGETDKWVERVEEEWKKIKPSDWQTQTRLNGEMVVTAKPRAIKGKGKPKAKPLATSDIPNQPIQLPTPRPTASPRSPAKHQHQNQPSSSPIPSKSQSKSTSRSTQLDFESDSELSDIPPTPPTPFSPSKRRSNAFDSPSKKTKSFDKDIPITGVNATPGKGNLFAFNRNNSTAVTVDEKEKENEDDWIDEWEVFNDSSNKSKSTSRLDLLASGGQNHRSRTKNKILGELEENIFSSNSEENQSLHTAKARIRSTRTTKAVPVGSPRVRRMRKVATKA</sequence>
<evidence type="ECO:0000256" key="7">
    <source>
        <dbReference type="PROSITE-ProRule" id="PRU00236"/>
    </source>
</evidence>
<dbReference type="OrthoDB" id="2919105at2759"/>
<dbReference type="PROSITE" id="PS50305">
    <property type="entry name" value="SIRTUIN"/>
    <property type="match status" value="1"/>
</dbReference>
<feature type="active site" description="Proton acceptor" evidence="7">
    <location>
        <position position="164"/>
    </location>
</feature>
<comment type="similarity">
    <text evidence="2">Belongs to the sirtuin family. Class I subfamily.</text>
</comment>
<dbReference type="CDD" id="cd01407">
    <property type="entry name" value="SIR2-fam"/>
    <property type="match status" value="1"/>
</dbReference>
<dbReference type="GO" id="GO:0005634">
    <property type="term" value="C:nucleus"/>
    <property type="evidence" value="ECO:0007669"/>
    <property type="project" value="TreeGrafter"/>
</dbReference>
<dbReference type="InterPro" id="IPR029035">
    <property type="entry name" value="DHS-like_NAD/FAD-binding_dom"/>
</dbReference>
<evidence type="ECO:0000256" key="4">
    <source>
        <dbReference type="ARBA" id="ARBA00022946"/>
    </source>
</evidence>
<dbReference type="InterPro" id="IPR026590">
    <property type="entry name" value="Ssirtuin_cat_dom"/>
</dbReference>
<feature type="compositionally biased region" description="Basic residues" evidence="8">
    <location>
        <begin position="354"/>
        <end position="364"/>
    </location>
</feature>
<dbReference type="GO" id="GO:0017136">
    <property type="term" value="F:histone deacetylase activity, NAD-dependent"/>
    <property type="evidence" value="ECO:0007669"/>
    <property type="project" value="TreeGrafter"/>
</dbReference>
<evidence type="ECO:0000256" key="2">
    <source>
        <dbReference type="ARBA" id="ARBA00006924"/>
    </source>
</evidence>
<name>A0A1B9IYU0_9TREE</name>